<comment type="function">
    <text evidence="1">Required for the transposition of the insertion element.</text>
</comment>
<keyword evidence="5" id="KW-0233">DNA recombination</keyword>
<comment type="caution">
    <text evidence="6">The sequence shown here is derived from an EMBL/GenBank/DDBJ whole genome shotgun (WGS) entry which is preliminary data.</text>
</comment>
<dbReference type="Proteomes" id="UP000261288">
    <property type="component" value="Unassembled WGS sequence"/>
</dbReference>
<sequence>MRTPSSKAKRCPVCGRAMKKNGRTGKGVQRWKCPACRLSSTMPQRRRRRERTLEEFLSWLLGPSSQRAADSAGDARALRKRIAWCWRIRPRIAPPDARRHTVMADGTYMGHGWCLIIAIDGQTGEVLDWQWCAHESKAAYLTLFSRLPAPDVLIADGLRGAEAACTQAWPGTRIQRCLVHVQRNTRTDLTSRPRLQAGRELKRLSDGLTSVETAGQAVRWGEALNAWHERWKDFIAERTYARDDPSNPKASRRRWWWTHEELRRCYRRLERLFREGRLFAYLEPELLKGGPVARTTNRLEGGVNSVVKDVLRNHRGLPEEHMRRACEWVCYMKTAHPRPESFIPDALRKGEKATTPEPDDSVAPAYGTGIDWNEFHTTTRYPNTTD</sequence>
<dbReference type="RefSeq" id="WP_077384243.1">
    <property type="nucleotide sequence ID" value="NZ_BAABXE010000001.1"/>
</dbReference>
<keyword evidence="4" id="KW-0238">DNA-binding</keyword>
<evidence type="ECO:0000313" key="7">
    <source>
        <dbReference type="Proteomes" id="UP000261288"/>
    </source>
</evidence>
<dbReference type="GO" id="GO:0004803">
    <property type="term" value="F:transposase activity"/>
    <property type="evidence" value="ECO:0007669"/>
    <property type="project" value="InterPro"/>
</dbReference>
<evidence type="ECO:0000256" key="1">
    <source>
        <dbReference type="ARBA" id="ARBA00002190"/>
    </source>
</evidence>
<dbReference type="AlphaFoldDB" id="A0A269T7E7"/>
<reference evidence="6 7" key="1">
    <citation type="submission" date="2018-08" db="EMBL/GenBank/DDBJ databases">
        <title>A genome reference for cultivated species of the human gut microbiota.</title>
        <authorList>
            <person name="Zou Y."/>
            <person name="Xue W."/>
            <person name="Luo G."/>
        </authorList>
    </citation>
    <scope>NUCLEOTIDE SEQUENCE [LARGE SCALE GENOMIC DNA]</scope>
    <source>
        <strain evidence="6 7">TF06-45A</strain>
    </source>
</reference>
<evidence type="ECO:0000313" key="6">
    <source>
        <dbReference type="EMBL" id="RGL44238.1"/>
    </source>
</evidence>
<accession>A0A269T7E7</accession>
<dbReference type="NCBIfam" id="NF033544">
    <property type="entry name" value="transpos_IS1249"/>
    <property type="match status" value="1"/>
</dbReference>
<name>A0A269T7E7_BIFLN</name>
<comment type="similarity">
    <text evidence="2">Belongs to the transposase mutator family.</text>
</comment>
<dbReference type="EMBL" id="QSRZ01000020">
    <property type="protein sequence ID" value="RGL44238.1"/>
    <property type="molecule type" value="Genomic_DNA"/>
</dbReference>
<protein>
    <submittedName>
        <fullName evidence="6">IS1249 family transposase</fullName>
    </submittedName>
</protein>
<evidence type="ECO:0000256" key="5">
    <source>
        <dbReference type="ARBA" id="ARBA00023172"/>
    </source>
</evidence>
<organism evidence="6 7">
    <name type="scientific">Bifidobacterium longum</name>
    <dbReference type="NCBI Taxonomy" id="216816"/>
    <lineage>
        <taxon>Bacteria</taxon>
        <taxon>Bacillati</taxon>
        <taxon>Actinomycetota</taxon>
        <taxon>Actinomycetes</taxon>
        <taxon>Bifidobacteriales</taxon>
        <taxon>Bifidobacteriaceae</taxon>
        <taxon>Bifidobacterium</taxon>
    </lineage>
</organism>
<evidence type="ECO:0000256" key="3">
    <source>
        <dbReference type="ARBA" id="ARBA00022578"/>
    </source>
</evidence>
<dbReference type="InterPro" id="IPR048004">
    <property type="entry name" value="IS1249_transpos"/>
</dbReference>
<dbReference type="InterPro" id="IPR001207">
    <property type="entry name" value="Transposase_mutator"/>
</dbReference>
<proteinExistence type="inferred from homology"/>
<evidence type="ECO:0000256" key="2">
    <source>
        <dbReference type="ARBA" id="ARBA00010961"/>
    </source>
</evidence>
<dbReference type="GO" id="GO:0003677">
    <property type="term" value="F:DNA binding"/>
    <property type="evidence" value="ECO:0007669"/>
    <property type="project" value="UniProtKB-KW"/>
</dbReference>
<gene>
    <name evidence="6" type="ORF">DXC63_11795</name>
</gene>
<keyword evidence="3" id="KW-0815">Transposition</keyword>
<evidence type="ECO:0000256" key="4">
    <source>
        <dbReference type="ARBA" id="ARBA00023125"/>
    </source>
</evidence>
<dbReference type="Pfam" id="PF00872">
    <property type="entry name" value="Transposase_mut"/>
    <property type="match status" value="1"/>
</dbReference>
<dbReference type="GO" id="GO:0006313">
    <property type="term" value="P:DNA transposition"/>
    <property type="evidence" value="ECO:0007669"/>
    <property type="project" value="InterPro"/>
</dbReference>